<dbReference type="GO" id="GO:0098542">
    <property type="term" value="P:defense response to other organism"/>
    <property type="evidence" value="ECO:0007669"/>
    <property type="project" value="InterPro"/>
</dbReference>
<organism evidence="5 6">
    <name type="scientific">Armillaria tabescens</name>
    <name type="common">Ringless honey mushroom</name>
    <name type="synonym">Agaricus tabescens</name>
    <dbReference type="NCBI Taxonomy" id="1929756"/>
    <lineage>
        <taxon>Eukaryota</taxon>
        <taxon>Fungi</taxon>
        <taxon>Dikarya</taxon>
        <taxon>Basidiomycota</taxon>
        <taxon>Agaricomycotina</taxon>
        <taxon>Agaricomycetes</taxon>
        <taxon>Agaricomycetidae</taxon>
        <taxon>Agaricales</taxon>
        <taxon>Marasmiineae</taxon>
        <taxon>Physalacriaceae</taxon>
        <taxon>Desarmillaria</taxon>
    </lineage>
</organism>
<comment type="caution">
    <text evidence="5">The sequence shown here is derived from an EMBL/GenBank/DDBJ whole genome shotgun (WGS) entry which is preliminary data.</text>
</comment>
<dbReference type="GO" id="GO:0016020">
    <property type="term" value="C:membrane"/>
    <property type="evidence" value="ECO:0007669"/>
    <property type="project" value="UniProtKB-SubCell"/>
</dbReference>
<proteinExistence type="predicted"/>
<feature type="transmembrane region" description="Helical" evidence="4">
    <location>
        <begin position="131"/>
        <end position="154"/>
    </location>
</feature>
<evidence type="ECO:0000313" key="5">
    <source>
        <dbReference type="EMBL" id="KAK0459864.1"/>
    </source>
</evidence>
<feature type="compositionally biased region" description="Polar residues" evidence="3">
    <location>
        <begin position="64"/>
        <end position="76"/>
    </location>
</feature>
<evidence type="ECO:0000256" key="3">
    <source>
        <dbReference type="SAM" id="MobiDB-lite"/>
    </source>
</evidence>
<reference evidence="5" key="1">
    <citation type="submission" date="2023-06" db="EMBL/GenBank/DDBJ databases">
        <authorList>
            <consortium name="Lawrence Berkeley National Laboratory"/>
            <person name="Ahrendt S."/>
            <person name="Sahu N."/>
            <person name="Indic B."/>
            <person name="Wong-Bajracharya J."/>
            <person name="Merenyi Z."/>
            <person name="Ke H.-M."/>
            <person name="Monk M."/>
            <person name="Kocsube S."/>
            <person name="Drula E."/>
            <person name="Lipzen A."/>
            <person name="Balint B."/>
            <person name="Henrissat B."/>
            <person name="Andreopoulos B."/>
            <person name="Martin F.M."/>
            <person name="Harder C.B."/>
            <person name="Rigling D."/>
            <person name="Ford K.L."/>
            <person name="Foster G.D."/>
            <person name="Pangilinan J."/>
            <person name="Papanicolaou A."/>
            <person name="Barry K."/>
            <person name="LaButti K."/>
            <person name="Viragh M."/>
            <person name="Koriabine M."/>
            <person name="Yan M."/>
            <person name="Riley R."/>
            <person name="Champramary S."/>
            <person name="Plett K.L."/>
            <person name="Tsai I.J."/>
            <person name="Slot J."/>
            <person name="Sipos G."/>
            <person name="Plett J."/>
            <person name="Nagy L.G."/>
            <person name="Grigoriev I.V."/>
        </authorList>
    </citation>
    <scope>NUCLEOTIDE SEQUENCE</scope>
    <source>
        <strain evidence="5">CCBAS 213</strain>
    </source>
</reference>
<feature type="compositionally biased region" description="Basic and acidic residues" evidence="3">
    <location>
        <begin position="93"/>
        <end position="103"/>
    </location>
</feature>
<dbReference type="Proteomes" id="UP001175211">
    <property type="component" value="Unassembled WGS sequence"/>
</dbReference>
<evidence type="ECO:0000256" key="2">
    <source>
        <dbReference type="ARBA" id="ARBA00023136"/>
    </source>
</evidence>
<protein>
    <recommendedName>
        <fullName evidence="7">Late embryogenesis abundant protein LEA-2 subgroup domain-containing protein</fullName>
    </recommendedName>
</protein>
<evidence type="ECO:0000256" key="1">
    <source>
        <dbReference type="ARBA" id="ARBA00004370"/>
    </source>
</evidence>
<sequence length="331" mass="36010">MAYRDPYAAQYGRYEHDAQYTQPDFNPYGHQQPHATYDEGAYDNYGSGYRDEPTDARGPHRQATMKSHITTDSIDSPTGIRARDAADNTSGFDRGEFPPKEKVPQTLKSYRYETQGNLWTRGGRPRCIGRFCCCTLLIAVFLIISIILSLALWIRPPNVSIGELQTMSSGGSEFELTNDGVNINLGVNISVDNPNYFSVNLKKVTAELFYPLNSSSTGTDIGGGTSSNINFASHSQTNFTFPFAIEYTTADDPNSAILVDLLEKCGVLGTKTNIDVNYKITLAIRILIVTVSPVISNSFSFACPLDSSSLSDLMGSSGLNLTSIAGILGGS</sequence>
<gene>
    <name evidence="5" type="ORF">EV420DRAFT_294405</name>
</gene>
<keyword evidence="2 4" id="KW-0472">Membrane</keyword>
<evidence type="ECO:0000256" key="4">
    <source>
        <dbReference type="SAM" id="Phobius"/>
    </source>
</evidence>
<dbReference type="AlphaFoldDB" id="A0AA39KHF7"/>
<dbReference type="GeneID" id="85365121"/>
<accession>A0AA39KHF7</accession>
<dbReference type="PANTHER" id="PTHR31234:SF2">
    <property type="entry name" value="OS05G0199100 PROTEIN"/>
    <property type="match status" value="1"/>
</dbReference>
<dbReference type="EMBL" id="JAUEPS010000014">
    <property type="protein sequence ID" value="KAK0459864.1"/>
    <property type="molecule type" value="Genomic_DNA"/>
</dbReference>
<feature type="region of interest" description="Disordered" evidence="3">
    <location>
        <begin position="19"/>
        <end position="103"/>
    </location>
</feature>
<keyword evidence="6" id="KW-1185">Reference proteome</keyword>
<feature type="compositionally biased region" description="Basic and acidic residues" evidence="3">
    <location>
        <begin position="49"/>
        <end position="58"/>
    </location>
</feature>
<keyword evidence="4" id="KW-0812">Transmembrane</keyword>
<dbReference type="SUPFAM" id="SSF117070">
    <property type="entry name" value="LEA14-like"/>
    <property type="match status" value="1"/>
</dbReference>
<keyword evidence="4" id="KW-1133">Transmembrane helix</keyword>
<comment type="subcellular location">
    <subcellularLocation>
        <location evidence="1">Membrane</location>
    </subcellularLocation>
</comment>
<name>A0AA39KHF7_ARMTA</name>
<evidence type="ECO:0000313" key="6">
    <source>
        <dbReference type="Proteomes" id="UP001175211"/>
    </source>
</evidence>
<evidence type="ECO:0008006" key="7">
    <source>
        <dbReference type="Google" id="ProtNLM"/>
    </source>
</evidence>
<dbReference type="RefSeq" id="XP_060332061.1">
    <property type="nucleotide sequence ID" value="XM_060481573.1"/>
</dbReference>
<dbReference type="InterPro" id="IPR044839">
    <property type="entry name" value="NDR1-like"/>
</dbReference>
<dbReference type="PANTHER" id="PTHR31234">
    <property type="entry name" value="LATE EMBRYOGENESIS ABUNDANT (LEA) HYDROXYPROLINE-RICH GLYCOPROTEIN FAMILY"/>
    <property type="match status" value="1"/>
</dbReference>
<dbReference type="Gene3D" id="2.60.40.1820">
    <property type="match status" value="1"/>
</dbReference>